<dbReference type="Pfam" id="PF03364">
    <property type="entry name" value="Polyketide_cyc"/>
    <property type="match status" value="1"/>
</dbReference>
<protein>
    <submittedName>
        <fullName evidence="3">Type II toxin-antitoxin system RatA family toxin</fullName>
    </submittedName>
</protein>
<name>A0A5N7MN66_9HYPH</name>
<evidence type="ECO:0000259" key="2">
    <source>
        <dbReference type="Pfam" id="PF03364"/>
    </source>
</evidence>
<dbReference type="InterPro" id="IPR044996">
    <property type="entry name" value="COQ10-like"/>
</dbReference>
<dbReference type="InterPro" id="IPR005031">
    <property type="entry name" value="COQ10_START"/>
</dbReference>
<accession>A0A5N7MN66</accession>
<comment type="caution">
    <text evidence="3">The sequence shown here is derived from an EMBL/GenBank/DDBJ whole genome shotgun (WGS) entry which is preliminary data.</text>
</comment>
<keyword evidence="4" id="KW-1185">Reference proteome</keyword>
<dbReference type="GO" id="GO:0045333">
    <property type="term" value="P:cellular respiration"/>
    <property type="evidence" value="ECO:0007669"/>
    <property type="project" value="InterPro"/>
</dbReference>
<gene>
    <name evidence="3" type="ORF">FS320_22655</name>
</gene>
<evidence type="ECO:0000313" key="4">
    <source>
        <dbReference type="Proteomes" id="UP000403266"/>
    </source>
</evidence>
<organism evidence="3 4">
    <name type="scientific">Microvirga tunisiensis</name>
    <dbReference type="NCBI Taxonomy" id="2108360"/>
    <lineage>
        <taxon>Bacteria</taxon>
        <taxon>Pseudomonadati</taxon>
        <taxon>Pseudomonadota</taxon>
        <taxon>Alphaproteobacteria</taxon>
        <taxon>Hyphomicrobiales</taxon>
        <taxon>Methylobacteriaceae</taxon>
        <taxon>Microvirga</taxon>
    </lineage>
</organism>
<sequence>MPTFRTTRSVKHTPAQMFALVADVERYPEFLPLCEDLRVMRRVQSGEGIESLVATMSVGYKAIKETFTTRVTLDDPRLKITVEYVDGPFKFLENRWTFREVPGGCDVEFYINYEFRSFALGLLMGSVFDRAFRKFTEAFEERADEIYGAPSKTQVGARTA</sequence>
<dbReference type="Proteomes" id="UP000403266">
    <property type="component" value="Unassembled WGS sequence"/>
</dbReference>
<dbReference type="EMBL" id="VOSK01000112">
    <property type="protein sequence ID" value="MPR27889.1"/>
    <property type="molecule type" value="Genomic_DNA"/>
</dbReference>
<dbReference type="CDD" id="cd07813">
    <property type="entry name" value="COQ10p_like"/>
    <property type="match status" value="1"/>
</dbReference>
<feature type="domain" description="Coenzyme Q-binding protein COQ10 START" evidence="2">
    <location>
        <begin position="10"/>
        <end position="140"/>
    </location>
</feature>
<dbReference type="Gene3D" id="3.30.530.20">
    <property type="match status" value="1"/>
</dbReference>
<dbReference type="PANTHER" id="PTHR12901:SF10">
    <property type="entry name" value="COENZYME Q-BINDING PROTEIN COQ10, MITOCHONDRIAL"/>
    <property type="match status" value="1"/>
</dbReference>
<dbReference type="SUPFAM" id="SSF55961">
    <property type="entry name" value="Bet v1-like"/>
    <property type="match status" value="1"/>
</dbReference>
<proteinExistence type="inferred from homology"/>
<dbReference type="PANTHER" id="PTHR12901">
    <property type="entry name" value="SPERM PROTEIN HOMOLOG"/>
    <property type="match status" value="1"/>
</dbReference>
<evidence type="ECO:0000256" key="1">
    <source>
        <dbReference type="ARBA" id="ARBA00008918"/>
    </source>
</evidence>
<dbReference type="OrthoDB" id="9804759at2"/>
<comment type="similarity">
    <text evidence="1">Belongs to the ribosome association toxin RatA family.</text>
</comment>
<dbReference type="GO" id="GO:0048039">
    <property type="term" value="F:ubiquinone binding"/>
    <property type="evidence" value="ECO:0007669"/>
    <property type="project" value="InterPro"/>
</dbReference>
<dbReference type="RefSeq" id="WP_152714198.1">
    <property type="nucleotide sequence ID" value="NZ_VOSJ01000114.1"/>
</dbReference>
<evidence type="ECO:0000313" key="3">
    <source>
        <dbReference type="EMBL" id="MPR27889.1"/>
    </source>
</evidence>
<reference evidence="3 4" key="1">
    <citation type="journal article" date="2019" name="Syst. Appl. Microbiol.">
        <title>Microvirga tunisiensis sp. nov., a root nodule symbiotic bacterium isolated from Lupinus micranthus and L. luteus grown in Northern Tunisia.</title>
        <authorList>
            <person name="Msaddak A."/>
            <person name="Rejili M."/>
            <person name="Duran D."/>
            <person name="Mars M."/>
            <person name="Palacios J.M."/>
            <person name="Ruiz-Argueso T."/>
            <person name="Rey L."/>
            <person name="Imperial J."/>
        </authorList>
    </citation>
    <scope>NUCLEOTIDE SEQUENCE [LARGE SCALE GENOMIC DNA]</scope>
    <source>
        <strain evidence="3 4">Lmie10</strain>
    </source>
</reference>
<dbReference type="AlphaFoldDB" id="A0A5N7MN66"/>
<dbReference type="InterPro" id="IPR023393">
    <property type="entry name" value="START-like_dom_sf"/>
</dbReference>